<evidence type="ECO:0000256" key="1">
    <source>
        <dbReference type="SAM" id="MobiDB-lite"/>
    </source>
</evidence>
<dbReference type="AlphaFoldDB" id="A0A2G8SI92"/>
<name>A0A2G8SI92_9APHY</name>
<sequence length="531" mass="58070">MTPNHPTSSLSFKDCHMTPKGIGAMAEHLRSLPFFQAVPEPRVRAVAIALIAFGGSLDGLHRVCESHYPAPDAYAENVRTNRPPGLLDEYMRLIMDLLTWYDRISGGASFLVSTPANHPGNPPTITEVNMDVFLPTILQEQPRTGIVFARMVQYFAEEIGLPAVQRAHKAKPTKHQRLPIGAASAASPGDIQPLIPPSETPWHKFYGRDSGVLERLIAEQASGLGIVPKMPSTISRTLPSSQAPSPEGVAPRTTVLHQGAARTVGDIGRFVRQFERCNENDEAGRRAIMEQVSTRLPDVFNVILDLERRVKTLETINETQLVEIWSLQQALEESADQRNEELMRINTELSSASRLSLPSSGVAGTGSASVAEPSISELPRPLLPLDKSESRLAHVKHSSRTVTSSSMTLPNSSISYFAPRKSMPVHASAPPHASTPNSSTRQSSPNASPSPSQAVPHNLGLSKGRIFGPNTEQVLIHHQLPRRTHTLLRYVEMNFQGNWMEGVHTMVPNCSQDLARELVVAMEADCRLSTA</sequence>
<accession>A0A2G8SI92</accession>
<feature type="compositionally biased region" description="Low complexity" evidence="1">
    <location>
        <begin position="442"/>
        <end position="456"/>
    </location>
</feature>
<evidence type="ECO:0000313" key="2">
    <source>
        <dbReference type="EMBL" id="PIL33486.1"/>
    </source>
</evidence>
<proteinExistence type="predicted"/>
<dbReference type="OrthoDB" id="2756427at2759"/>
<dbReference type="EMBL" id="AYKW01000007">
    <property type="protein sequence ID" value="PIL33486.1"/>
    <property type="molecule type" value="Genomic_DNA"/>
</dbReference>
<feature type="region of interest" description="Disordered" evidence="1">
    <location>
        <begin position="423"/>
        <end position="462"/>
    </location>
</feature>
<feature type="compositionally biased region" description="Low complexity" evidence="1">
    <location>
        <begin position="353"/>
        <end position="371"/>
    </location>
</feature>
<gene>
    <name evidence="2" type="ORF">GSI_04109</name>
</gene>
<evidence type="ECO:0000313" key="3">
    <source>
        <dbReference type="Proteomes" id="UP000230002"/>
    </source>
</evidence>
<comment type="caution">
    <text evidence="2">The sequence shown here is derived from an EMBL/GenBank/DDBJ whole genome shotgun (WGS) entry which is preliminary data.</text>
</comment>
<protein>
    <submittedName>
        <fullName evidence="2">Uncharacterized protein</fullName>
    </submittedName>
</protein>
<dbReference type="Proteomes" id="UP000230002">
    <property type="component" value="Unassembled WGS sequence"/>
</dbReference>
<reference evidence="2 3" key="1">
    <citation type="journal article" date="2015" name="Sci. Rep.">
        <title>Chromosome-level genome map provides insights into diverse defense mechanisms in the medicinal fungus Ganoderma sinense.</title>
        <authorList>
            <person name="Zhu Y."/>
            <person name="Xu J."/>
            <person name="Sun C."/>
            <person name="Zhou S."/>
            <person name="Xu H."/>
            <person name="Nelson D.R."/>
            <person name="Qian J."/>
            <person name="Song J."/>
            <person name="Luo H."/>
            <person name="Xiang L."/>
            <person name="Li Y."/>
            <person name="Xu Z."/>
            <person name="Ji A."/>
            <person name="Wang L."/>
            <person name="Lu S."/>
            <person name="Hayward A."/>
            <person name="Sun W."/>
            <person name="Li X."/>
            <person name="Schwartz D.C."/>
            <person name="Wang Y."/>
            <person name="Chen S."/>
        </authorList>
    </citation>
    <scope>NUCLEOTIDE SEQUENCE [LARGE SCALE GENOMIC DNA]</scope>
    <source>
        <strain evidence="2 3">ZZ0214-1</strain>
    </source>
</reference>
<feature type="region of interest" description="Disordered" evidence="1">
    <location>
        <begin position="353"/>
        <end position="382"/>
    </location>
</feature>
<keyword evidence="3" id="KW-1185">Reference proteome</keyword>
<organism evidence="2 3">
    <name type="scientific">Ganoderma sinense ZZ0214-1</name>
    <dbReference type="NCBI Taxonomy" id="1077348"/>
    <lineage>
        <taxon>Eukaryota</taxon>
        <taxon>Fungi</taxon>
        <taxon>Dikarya</taxon>
        <taxon>Basidiomycota</taxon>
        <taxon>Agaricomycotina</taxon>
        <taxon>Agaricomycetes</taxon>
        <taxon>Polyporales</taxon>
        <taxon>Polyporaceae</taxon>
        <taxon>Ganoderma</taxon>
    </lineage>
</organism>